<dbReference type="SUPFAM" id="SSF51905">
    <property type="entry name" value="FAD/NAD(P)-binding domain"/>
    <property type="match status" value="1"/>
</dbReference>
<dbReference type="InterPro" id="IPR000172">
    <property type="entry name" value="GMC_OxRdtase_N"/>
</dbReference>
<accession>A0ABY8WR96</accession>
<dbReference type="InterPro" id="IPR007867">
    <property type="entry name" value="GMC_OxRtase_C"/>
</dbReference>
<gene>
    <name evidence="3" type="ORF">ACTOB_003263</name>
</gene>
<comment type="similarity">
    <text evidence="1">Belongs to the GMC oxidoreductase family.</text>
</comment>
<dbReference type="SUPFAM" id="SSF54373">
    <property type="entry name" value="FAD-linked reductases, C-terminal domain"/>
    <property type="match status" value="1"/>
</dbReference>
<keyword evidence="4" id="KW-1185">Reference proteome</keyword>
<evidence type="ECO:0000256" key="1">
    <source>
        <dbReference type="ARBA" id="ARBA00010790"/>
    </source>
</evidence>
<dbReference type="PANTHER" id="PTHR11552">
    <property type="entry name" value="GLUCOSE-METHANOL-CHOLINE GMC OXIDOREDUCTASE"/>
    <property type="match status" value="1"/>
</dbReference>
<name>A0ABY8WR96_9ACTN</name>
<dbReference type="Gene3D" id="3.30.560.10">
    <property type="entry name" value="Glucose Oxidase, domain 3"/>
    <property type="match status" value="2"/>
</dbReference>
<dbReference type="PANTHER" id="PTHR11552:SF213">
    <property type="entry name" value="DEHYDROGENASE, PUTATIVE-RELATED"/>
    <property type="match status" value="1"/>
</dbReference>
<dbReference type="InterPro" id="IPR036188">
    <property type="entry name" value="FAD/NAD-bd_sf"/>
</dbReference>
<protein>
    <submittedName>
        <fullName evidence="3">GMC oxidoreductase</fullName>
    </submittedName>
</protein>
<dbReference type="PROSITE" id="PS00624">
    <property type="entry name" value="GMC_OXRED_2"/>
    <property type="match status" value="1"/>
</dbReference>
<feature type="domain" description="Glucose-methanol-choline oxidoreductase N-terminal" evidence="2">
    <location>
        <begin position="330"/>
        <end position="344"/>
    </location>
</feature>
<evidence type="ECO:0000313" key="3">
    <source>
        <dbReference type="EMBL" id="WIM99603.1"/>
    </source>
</evidence>
<reference evidence="3 4" key="1">
    <citation type="submission" date="2023-06" db="EMBL/GenBank/DDBJ databases">
        <authorList>
            <person name="Yushchuk O."/>
            <person name="Binda E."/>
            <person name="Ruckert-Reed C."/>
            <person name="Fedorenko V."/>
            <person name="Kalinowski J."/>
            <person name="Marinelli F."/>
        </authorList>
    </citation>
    <scope>NUCLEOTIDE SEQUENCE [LARGE SCALE GENOMIC DNA]</scope>
    <source>
        <strain evidence="3 4">NRRL 3884</strain>
    </source>
</reference>
<dbReference type="Pfam" id="PF00732">
    <property type="entry name" value="GMC_oxred_N"/>
    <property type="match status" value="1"/>
</dbReference>
<dbReference type="InterPro" id="IPR012132">
    <property type="entry name" value="GMC_OxRdtase"/>
</dbReference>
<organism evidence="3 4">
    <name type="scientific">Actinoplanes oblitus</name>
    <dbReference type="NCBI Taxonomy" id="3040509"/>
    <lineage>
        <taxon>Bacteria</taxon>
        <taxon>Bacillati</taxon>
        <taxon>Actinomycetota</taxon>
        <taxon>Actinomycetes</taxon>
        <taxon>Micromonosporales</taxon>
        <taxon>Micromonosporaceae</taxon>
        <taxon>Actinoplanes</taxon>
    </lineage>
</organism>
<sequence>MTGEPEVVDYVVVGSGAGGGPLAARLAEAGMTVLVLEAGGDHENDNYRVPAFHANASEDPAYAWDTFVDHYTDPAQAKRDSKAVAGRGVMYPRASTVGGCTAHHALITVYPDNDDWAGIARATGDPSWSATAMRRYFERIERCRYRPRPKMLPRWRWLADLLAGLPFLSDRYVNRGRHGFDGWLETHLADPHLVMRDRQLAAVLLSAVSRTLAGWLGRPLHVWEGLGSLVDPNDWRVQRRRLQGLWLIPMSTAQGRRSGSRERLAEVRRRRPERLIVRSESLVTRLLLEGTTAVGVEYIEVPGFPAAGATGTPPAARQVRARREVIVSAGAFHTPKLLKLSGIGPAAELRSHGIEVVCDRPGVGENLQDRYEVGVVSRTTRNFALIEDATFVPPAPGAEPDPAYRDWLAQRGVYTSNGAVVAVTRKSDPALPAPDLFIFGLPADFRGYAPGYSASLQRSRDRFTWAILKSHTRNTAGRVLLRDTDPRAQPAVNFHYFTDGNDTAGADLDAVVAGIEFVRSVNEAAGGVLEEELWPGPEVRGRDEMRRFVQDEAWGHHACGTCKMGPASDPAAVVDSRFRVHGVNRLRVVDASVFPRIPGAFIVLPTYMISEKAADVILADAGRRPATRSFR</sequence>
<dbReference type="Gene3D" id="3.50.50.60">
    <property type="entry name" value="FAD/NAD(P)-binding domain"/>
    <property type="match status" value="2"/>
</dbReference>
<evidence type="ECO:0000259" key="2">
    <source>
        <dbReference type="PROSITE" id="PS00624"/>
    </source>
</evidence>
<dbReference type="Proteomes" id="UP001240150">
    <property type="component" value="Chromosome"/>
</dbReference>
<dbReference type="RefSeq" id="WP_284921041.1">
    <property type="nucleotide sequence ID" value="NZ_CP126980.1"/>
</dbReference>
<evidence type="ECO:0000313" key="4">
    <source>
        <dbReference type="Proteomes" id="UP001240150"/>
    </source>
</evidence>
<dbReference type="PIRSF" id="PIRSF000137">
    <property type="entry name" value="Alcohol_oxidase"/>
    <property type="match status" value="1"/>
</dbReference>
<proteinExistence type="inferred from homology"/>
<dbReference type="Pfam" id="PF05199">
    <property type="entry name" value="GMC_oxred_C"/>
    <property type="match status" value="1"/>
</dbReference>
<dbReference type="EMBL" id="CP126980">
    <property type="protein sequence ID" value="WIM99603.1"/>
    <property type="molecule type" value="Genomic_DNA"/>
</dbReference>